<gene>
    <name evidence="2" type="primary">ORF14784</name>
</gene>
<sequence length="252" mass="29132">GNHIDSRTFRKKKRDGCISDLDLPNADETCRSLSSLSESREIPSINSMSVISYKSSQSVENIIRKMSIIDILNNETIESHDKRNKNEDERTEGKSKSTVAEGLKRLFSGRQKDKEKESKEKNKESNKSRQFEKDSKIKHHKSNTKDKKYGRDKREYDFFRSNIKIEPSTTWTDEDSLVYDLDTNSVPPIRQMPFRTESVISTSPPIVTNFSNKMTVSTKNDEQHTEVNDGDCSSSEKHMTKTEMLLARRQQR</sequence>
<feature type="compositionally biased region" description="Basic and acidic residues" evidence="1">
    <location>
        <begin position="80"/>
        <end position="95"/>
    </location>
</feature>
<feature type="region of interest" description="Disordered" evidence="1">
    <location>
        <begin position="80"/>
        <end position="149"/>
    </location>
</feature>
<organism evidence="2">
    <name type="scientific">Arion vulgaris</name>
    <dbReference type="NCBI Taxonomy" id="1028688"/>
    <lineage>
        <taxon>Eukaryota</taxon>
        <taxon>Metazoa</taxon>
        <taxon>Spiralia</taxon>
        <taxon>Lophotrochozoa</taxon>
        <taxon>Mollusca</taxon>
        <taxon>Gastropoda</taxon>
        <taxon>Heterobranchia</taxon>
        <taxon>Euthyneura</taxon>
        <taxon>Panpulmonata</taxon>
        <taxon>Eupulmonata</taxon>
        <taxon>Stylommatophora</taxon>
        <taxon>Helicina</taxon>
        <taxon>Arionoidea</taxon>
        <taxon>Arionidae</taxon>
        <taxon>Arion</taxon>
    </lineage>
</organism>
<dbReference type="AlphaFoldDB" id="A0A0B6Y8Y9"/>
<feature type="non-terminal residue" evidence="2">
    <location>
        <position position="252"/>
    </location>
</feature>
<feature type="compositionally biased region" description="Basic and acidic residues" evidence="1">
    <location>
        <begin position="110"/>
        <end position="135"/>
    </location>
</feature>
<evidence type="ECO:0000256" key="1">
    <source>
        <dbReference type="SAM" id="MobiDB-lite"/>
    </source>
</evidence>
<feature type="non-terminal residue" evidence="2">
    <location>
        <position position="1"/>
    </location>
</feature>
<evidence type="ECO:0000313" key="2">
    <source>
        <dbReference type="EMBL" id="CEK51900.1"/>
    </source>
</evidence>
<accession>A0A0B6Y8Y9</accession>
<reference evidence="2" key="1">
    <citation type="submission" date="2014-12" db="EMBL/GenBank/DDBJ databases">
        <title>Insight into the proteome of Arion vulgaris.</title>
        <authorList>
            <person name="Aradska J."/>
            <person name="Bulat T."/>
            <person name="Smidak R."/>
            <person name="Sarate P."/>
            <person name="Gangsoo J."/>
            <person name="Sialana F."/>
            <person name="Bilban M."/>
            <person name="Lubec G."/>
        </authorList>
    </citation>
    <scope>NUCLEOTIDE SEQUENCE</scope>
    <source>
        <tissue evidence="2">Skin</tissue>
    </source>
</reference>
<feature type="region of interest" description="Disordered" evidence="1">
    <location>
        <begin position="216"/>
        <end position="252"/>
    </location>
</feature>
<name>A0A0B6Y8Y9_9EUPU</name>
<proteinExistence type="predicted"/>
<protein>
    <submittedName>
        <fullName evidence="2">Uncharacterized protein</fullName>
    </submittedName>
</protein>
<dbReference type="EMBL" id="HACG01005035">
    <property type="protein sequence ID" value="CEK51900.1"/>
    <property type="molecule type" value="Transcribed_RNA"/>
</dbReference>